<evidence type="ECO:0000313" key="11">
    <source>
        <dbReference type="Proteomes" id="UP000095512"/>
    </source>
</evidence>
<dbReference type="EMBL" id="CZAB01000023">
    <property type="protein sequence ID" value="CUP15053.1"/>
    <property type="molecule type" value="Genomic_DNA"/>
</dbReference>
<dbReference type="InterPro" id="IPR001789">
    <property type="entry name" value="Sig_transdc_resp-reg_receiver"/>
</dbReference>
<dbReference type="PROSITE" id="PS51755">
    <property type="entry name" value="OMPR_PHOB"/>
    <property type="match status" value="1"/>
</dbReference>
<evidence type="ECO:0000256" key="7">
    <source>
        <dbReference type="PROSITE-ProRule" id="PRU01091"/>
    </source>
</evidence>
<dbReference type="GO" id="GO:0000156">
    <property type="term" value="F:phosphorelay response regulator activity"/>
    <property type="evidence" value="ECO:0007669"/>
    <property type="project" value="TreeGrafter"/>
</dbReference>
<dbReference type="InterPro" id="IPR016032">
    <property type="entry name" value="Sig_transdc_resp-reg_C-effctor"/>
</dbReference>
<dbReference type="GO" id="GO:0006355">
    <property type="term" value="P:regulation of DNA-templated transcription"/>
    <property type="evidence" value="ECO:0007669"/>
    <property type="project" value="InterPro"/>
</dbReference>
<dbReference type="PANTHER" id="PTHR48111:SF73">
    <property type="entry name" value="ALKALINE PHOSPHATASE SYNTHESIS TRANSCRIPTIONAL REGULATORY PROTEIN PHOP"/>
    <property type="match status" value="1"/>
</dbReference>
<feature type="domain" description="OmpR/PhoB-type" evidence="9">
    <location>
        <begin position="127"/>
        <end position="227"/>
    </location>
</feature>
<sequence length="230" mass="25983">MNKILLLEDDVSLIDGLVYSLKKNGFDIEVARTVREAFQYELNQYDLLILDVTLPDGTGFDVCEKVRKENQQIPIIFLTASDEEVSIIRGLDSGGDDYVTKPFKLGELCSRIRALLRRARVSDGENGSTIACGDISIDLLGSRVSLKGKNLDLTSAEYRLLCLMIRNANRIVAREVILNELWDATGNFVDDNTLSVYVRRLREKVETEPSHPEHLITVRGFGYQWKEVSI</sequence>
<dbReference type="Gene3D" id="1.10.10.10">
    <property type="entry name" value="Winged helix-like DNA-binding domain superfamily/Winged helix DNA-binding domain"/>
    <property type="match status" value="1"/>
</dbReference>
<dbReference type="GO" id="GO:0005829">
    <property type="term" value="C:cytosol"/>
    <property type="evidence" value="ECO:0007669"/>
    <property type="project" value="TreeGrafter"/>
</dbReference>
<feature type="DNA-binding region" description="OmpR/PhoB-type" evidence="7">
    <location>
        <begin position="127"/>
        <end position="227"/>
    </location>
</feature>
<name>A0A174KSP4_9FIRM</name>
<evidence type="ECO:0000256" key="4">
    <source>
        <dbReference type="ARBA" id="ARBA00023163"/>
    </source>
</evidence>
<dbReference type="SMART" id="SM00448">
    <property type="entry name" value="REC"/>
    <property type="match status" value="1"/>
</dbReference>
<feature type="domain" description="Response regulatory" evidence="8">
    <location>
        <begin position="3"/>
        <end position="116"/>
    </location>
</feature>
<dbReference type="CDD" id="cd00383">
    <property type="entry name" value="trans_reg_C"/>
    <property type="match status" value="1"/>
</dbReference>
<accession>A0A174KSP4</accession>
<dbReference type="Gene3D" id="6.10.250.690">
    <property type="match status" value="1"/>
</dbReference>
<dbReference type="CDD" id="cd17574">
    <property type="entry name" value="REC_OmpR"/>
    <property type="match status" value="1"/>
</dbReference>
<dbReference type="InterPro" id="IPR039420">
    <property type="entry name" value="WalR-like"/>
</dbReference>
<dbReference type="PROSITE" id="PS50110">
    <property type="entry name" value="RESPONSE_REGULATORY"/>
    <property type="match status" value="1"/>
</dbReference>
<dbReference type="RefSeq" id="WP_057572058.1">
    <property type="nucleotide sequence ID" value="NZ_CATYWZ010000058.1"/>
</dbReference>
<dbReference type="Pfam" id="PF00486">
    <property type="entry name" value="Trans_reg_C"/>
    <property type="match status" value="1"/>
</dbReference>
<dbReference type="SMART" id="SM00862">
    <property type="entry name" value="Trans_reg_C"/>
    <property type="match status" value="1"/>
</dbReference>
<feature type="modified residue" description="4-aspartylphosphate" evidence="6">
    <location>
        <position position="51"/>
    </location>
</feature>
<evidence type="ECO:0000313" key="10">
    <source>
        <dbReference type="EMBL" id="CUP15053.1"/>
    </source>
</evidence>
<reference evidence="10 11" key="1">
    <citation type="submission" date="2015-09" db="EMBL/GenBank/DDBJ databases">
        <authorList>
            <consortium name="Pathogen Informatics"/>
        </authorList>
    </citation>
    <scope>NUCLEOTIDE SEQUENCE [LARGE SCALE GENOMIC DNA]</scope>
    <source>
        <strain evidence="10 11">2789STDY5834865</strain>
    </source>
</reference>
<dbReference type="AlphaFoldDB" id="A0A174KSP4"/>
<dbReference type="Pfam" id="PF00072">
    <property type="entry name" value="Response_reg"/>
    <property type="match status" value="1"/>
</dbReference>
<keyword evidence="6" id="KW-0597">Phosphoprotein</keyword>
<keyword evidence="3 7" id="KW-0238">DNA-binding</keyword>
<evidence type="ECO:0000256" key="3">
    <source>
        <dbReference type="ARBA" id="ARBA00023125"/>
    </source>
</evidence>
<dbReference type="GO" id="GO:0000976">
    <property type="term" value="F:transcription cis-regulatory region binding"/>
    <property type="evidence" value="ECO:0007669"/>
    <property type="project" value="TreeGrafter"/>
</dbReference>
<dbReference type="Proteomes" id="UP000095512">
    <property type="component" value="Unassembled WGS sequence"/>
</dbReference>
<dbReference type="GO" id="GO:0032993">
    <property type="term" value="C:protein-DNA complex"/>
    <property type="evidence" value="ECO:0007669"/>
    <property type="project" value="TreeGrafter"/>
</dbReference>
<organism evidence="10 11">
    <name type="scientific">Enterocloster clostridioformis</name>
    <dbReference type="NCBI Taxonomy" id="1531"/>
    <lineage>
        <taxon>Bacteria</taxon>
        <taxon>Bacillati</taxon>
        <taxon>Bacillota</taxon>
        <taxon>Clostridia</taxon>
        <taxon>Lachnospirales</taxon>
        <taxon>Lachnospiraceae</taxon>
        <taxon>Enterocloster</taxon>
    </lineage>
</organism>
<evidence type="ECO:0000256" key="5">
    <source>
        <dbReference type="ARBA" id="ARBA00024867"/>
    </source>
</evidence>
<evidence type="ECO:0000256" key="1">
    <source>
        <dbReference type="ARBA" id="ARBA00018672"/>
    </source>
</evidence>
<dbReference type="InterPro" id="IPR036388">
    <property type="entry name" value="WH-like_DNA-bd_sf"/>
</dbReference>
<dbReference type="SUPFAM" id="SSF52172">
    <property type="entry name" value="CheY-like"/>
    <property type="match status" value="1"/>
</dbReference>
<comment type="function">
    <text evidence="5">May play the central regulatory role in sporulation. It may be an element of the effector pathway responsible for the activation of sporulation genes in response to nutritional stress. Spo0A may act in concert with spo0H (a sigma factor) to control the expression of some genes that are critical to the sporulation process.</text>
</comment>
<dbReference type="PANTHER" id="PTHR48111">
    <property type="entry name" value="REGULATOR OF RPOS"/>
    <property type="match status" value="1"/>
</dbReference>
<proteinExistence type="predicted"/>
<dbReference type="InterPro" id="IPR001867">
    <property type="entry name" value="OmpR/PhoB-type_DNA-bd"/>
</dbReference>
<evidence type="ECO:0000259" key="9">
    <source>
        <dbReference type="PROSITE" id="PS51755"/>
    </source>
</evidence>
<gene>
    <name evidence="10" type="primary">regX3_2</name>
    <name evidence="10" type="ORF">ERS852480_02732</name>
</gene>
<evidence type="ECO:0000256" key="6">
    <source>
        <dbReference type="PROSITE-ProRule" id="PRU00169"/>
    </source>
</evidence>
<evidence type="ECO:0000259" key="8">
    <source>
        <dbReference type="PROSITE" id="PS50110"/>
    </source>
</evidence>
<keyword evidence="4" id="KW-0804">Transcription</keyword>
<keyword evidence="2" id="KW-0805">Transcription regulation</keyword>
<evidence type="ECO:0000256" key="2">
    <source>
        <dbReference type="ARBA" id="ARBA00023015"/>
    </source>
</evidence>
<dbReference type="Gene3D" id="3.40.50.2300">
    <property type="match status" value="1"/>
</dbReference>
<dbReference type="SUPFAM" id="SSF46894">
    <property type="entry name" value="C-terminal effector domain of the bipartite response regulators"/>
    <property type="match status" value="1"/>
</dbReference>
<protein>
    <recommendedName>
        <fullName evidence="1">Stage 0 sporulation protein A homolog</fullName>
    </recommendedName>
</protein>
<dbReference type="InterPro" id="IPR011006">
    <property type="entry name" value="CheY-like_superfamily"/>
</dbReference>